<proteinExistence type="inferred from homology"/>
<reference evidence="5" key="1">
    <citation type="submission" date="2023-10" db="EMBL/GenBank/DDBJ databases">
        <authorList>
            <person name="Hackl T."/>
        </authorList>
    </citation>
    <scope>NUCLEOTIDE SEQUENCE</scope>
</reference>
<dbReference type="AlphaFoldDB" id="A0AAI8VS23"/>
<name>A0AAI8VS23_9PEZI</name>
<evidence type="ECO:0000259" key="4">
    <source>
        <dbReference type="Pfam" id="PF26335"/>
    </source>
</evidence>
<feature type="signal peptide" evidence="2">
    <location>
        <begin position="1"/>
        <end position="18"/>
    </location>
</feature>
<organism evidence="5 6">
    <name type="scientific">Anthostomella pinea</name>
    <dbReference type="NCBI Taxonomy" id="933095"/>
    <lineage>
        <taxon>Eukaryota</taxon>
        <taxon>Fungi</taxon>
        <taxon>Dikarya</taxon>
        <taxon>Ascomycota</taxon>
        <taxon>Pezizomycotina</taxon>
        <taxon>Sordariomycetes</taxon>
        <taxon>Xylariomycetidae</taxon>
        <taxon>Xylariales</taxon>
        <taxon>Xylariaceae</taxon>
        <taxon>Anthostomella</taxon>
    </lineage>
</organism>
<feature type="domain" description="Beta-lactamase-like ARB-00930-like C-terminal" evidence="4">
    <location>
        <begin position="414"/>
        <end position="551"/>
    </location>
</feature>
<dbReference type="PANTHER" id="PTHR22935:SF95">
    <property type="entry name" value="BETA-LACTAMASE-LIKE 1-RELATED"/>
    <property type="match status" value="1"/>
</dbReference>
<protein>
    <submittedName>
        <fullName evidence="5">Uu.00g146090.m01.CDS01</fullName>
    </submittedName>
</protein>
<keyword evidence="6" id="KW-1185">Reference proteome</keyword>
<evidence type="ECO:0000259" key="3">
    <source>
        <dbReference type="Pfam" id="PF00144"/>
    </source>
</evidence>
<accession>A0AAI8VS23</accession>
<dbReference type="Pfam" id="PF26335">
    <property type="entry name" value="ARB_00930_C"/>
    <property type="match status" value="1"/>
</dbReference>
<dbReference type="InterPro" id="IPR051478">
    <property type="entry name" value="Beta-lactamase-like_AB/R"/>
</dbReference>
<evidence type="ECO:0000313" key="5">
    <source>
        <dbReference type="EMBL" id="CAJ2509583.1"/>
    </source>
</evidence>
<evidence type="ECO:0000256" key="1">
    <source>
        <dbReference type="ARBA" id="ARBA00038473"/>
    </source>
</evidence>
<dbReference type="Gene3D" id="3.40.710.10">
    <property type="entry name" value="DD-peptidase/beta-lactamase superfamily"/>
    <property type="match status" value="1"/>
</dbReference>
<dbReference type="Proteomes" id="UP001295740">
    <property type="component" value="Unassembled WGS sequence"/>
</dbReference>
<dbReference type="EMBL" id="CAUWAG010000012">
    <property type="protein sequence ID" value="CAJ2509583.1"/>
    <property type="molecule type" value="Genomic_DNA"/>
</dbReference>
<dbReference type="PANTHER" id="PTHR22935">
    <property type="entry name" value="PENICILLIN-BINDING PROTEIN"/>
    <property type="match status" value="1"/>
</dbReference>
<feature type="domain" description="Beta-lactamase-related" evidence="3">
    <location>
        <begin position="89"/>
        <end position="389"/>
    </location>
</feature>
<gene>
    <name evidence="5" type="ORF">KHLLAP_LOCUS10051</name>
</gene>
<comment type="caution">
    <text evidence="5">The sequence shown here is derived from an EMBL/GenBank/DDBJ whole genome shotgun (WGS) entry which is preliminary data.</text>
</comment>
<dbReference type="InterPro" id="IPR058664">
    <property type="entry name" value="ARB_00930-like_C"/>
</dbReference>
<dbReference type="InterPro" id="IPR012338">
    <property type="entry name" value="Beta-lactam/transpept-like"/>
</dbReference>
<feature type="chain" id="PRO_5042598829" evidence="2">
    <location>
        <begin position="19"/>
        <end position="567"/>
    </location>
</feature>
<comment type="similarity">
    <text evidence="1">Belongs to the beta-lactamase family.</text>
</comment>
<dbReference type="SUPFAM" id="SSF56601">
    <property type="entry name" value="beta-lactamase/transpeptidase-like"/>
    <property type="match status" value="1"/>
</dbReference>
<evidence type="ECO:0000256" key="2">
    <source>
        <dbReference type="SAM" id="SignalP"/>
    </source>
</evidence>
<evidence type="ECO:0000313" key="6">
    <source>
        <dbReference type="Proteomes" id="UP001295740"/>
    </source>
</evidence>
<keyword evidence="2" id="KW-0732">Signal</keyword>
<sequence length="567" mass="62968">MALFSLVALSVFASFASAKCYDHSPAFPMPLWQHGTRDLASALHGISEKLKAVVSDNKYEMSSFSVELTSNMDTLWSQHHTARKQNATRPGTTHVSGDSQYRIASVTKSFTVLGVLYQHAAGNLSLDDPVLNYIPELSSPDSGKLPWKDITIRALASQISGLPREMGQGDLFGIRDPTDYGLPPVEGNGLPTCYWYNHFVPCNKSELFRDLKTKDPLFAPNQKSTYGNVNFALLGLVLENVTGVSYSDYMRTAIFEPLDLTSTFLDAPSDENAVLPVGQYYWGVDGGVLRPSGGIYTSSSDLSKYLRYVLTHFNALATGVNWFMPASWATGLRSFYGMPWEIFRTEKILPETDRPVTLVTKGGGQPDYFSKIIMMPEYGLGLTILTAGHQDLLGELQEILTTNVVRAAEEVIWRDVEKTYTGTYLATNSSLNSSLELASSPSTSLIVNTFISNGTNVFNQLLPGLHGSDEHPWRAQLVPTLLYKNETAQQGEVWRLLVTAERMGEESGVWDDFCSTDIDVASYAGLPVNEVVFWHEEDVIELPAWRVKLRRRIGDEEQAKLVVQELR</sequence>
<dbReference type="InterPro" id="IPR001466">
    <property type="entry name" value="Beta-lactam-related"/>
</dbReference>
<dbReference type="Pfam" id="PF00144">
    <property type="entry name" value="Beta-lactamase"/>
    <property type="match status" value="1"/>
</dbReference>